<dbReference type="Proteomes" id="UP000013063">
    <property type="component" value="Unassembled WGS sequence"/>
</dbReference>
<dbReference type="RefSeq" id="WP_004620010.1">
    <property type="nucleotide sequence ID" value="NZ_APMP01000014.1"/>
</dbReference>
<dbReference type="AlphaFoldDB" id="R0EHY4"/>
<dbReference type="Pfam" id="PF13692">
    <property type="entry name" value="Glyco_trans_1_4"/>
    <property type="match status" value="1"/>
</dbReference>
<reference evidence="5 6" key="1">
    <citation type="journal article" date="2013" name="Genome Announc.">
        <title>Draft Genome Sequence for Caulobacter sp. Strain OR37, a Bacterium Tolerant to Heavy Metals.</title>
        <authorList>
            <person name="Utturkar S.M."/>
            <person name="Bollmann A."/>
            <person name="Brzoska R.M."/>
            <person name="Klingeman D.M."/>
            <person name="Epstein S.E."/>
            <person name="Palumbo A.V."/>
            <person name="Brown S.D."/>
        </authorList>
    </citation>
    <scope>NUCLEOTIDE SEQUENCE [LARGE SCALE GENOMIC DNA]</scope>
    <source>
        <strain evidence="5 6">OR37</strain>
    </source>
</reference>
<dbReference type="PANTHER" id="PTHR12526">
    <property type="entry name" value="GLYCOSYLTRANSFERASE"/>
    <property type="match status" value="1"/>
</dbReference>
<dbReference type="eggNOG" id="COG0438">
    <property type="taxonomic scope" value="Bacteria"/>
</dbReference>
<keyword evidence="3 5" id="KW-0808">Transferase</keyword>
<evidence type="ECO:0000256" key="3">
    <source>
        <dbReference type="ARBA" id="ARBA00022679"/>
    </source>
</evidence>
<gene>
    <name evidence="5" type="ORF">OR37_02394</name>
</gene>
<sequence>MIGAGPDRRSPGHRLSILVVLHDLSLGGTERVALRLVNAWAEAGHAVTLLCGSATGPQAGLAGETVEVVECAPAIPRGRGSRGRLGKAVAQHLRRQPADILFIPGNFHWSIGRAVGRHLSENRPTIVAQVSSPIFRHGRRGLRQWAFEIGARRRLRDADAMVTLSPYTLAQTNRLLGRRIASAIPLPALDDDTRPTSPATGKLIVAAGRLAPEKGYDVALKAFAKVQDPEARLAFVGDGPLREDLGALAHALGVADRVSFEGYAADIGPWLDKARMLLLSSWHEGFGAVIIEALGRGRPVVATDCTPAVRDLLWSMTHGEVVRPGDVDGMAAAMTAQLHAPTPDPEALADAVWAYRITPVADAYIDLFEKTRNARAMARCGDRRPLFETAVAALGAPNG</sequence>
<name>R0EHY4_CAUVI</name>
<dbReference type="OrthoDB" id="9790710at2"/>
<accession>R0EHY4</accession>
<organism evidence="5 6">
    <name type="scientific">Caulobacter vibrioides OR37</name>
    <dbReference type="NCBI Taxonomy" id="1292034"/>
    <lineage>
        <taxon>Bacteria</taxon>
        <taxon>Pseudomonadati</taxon>
        <taxon>Pseudomonadota</taxon>
        <taxon>Alphaproteobacteria</taxon>
        <taxon>Caulobacterales</taxon>
        <taxon>Caulobacteraceae</taxon>
        <taxon>Caulobacter</taxon>
    </lineage>
</organism>
<dbReference type="GO" id="GO:0016757">
    <property type="term" value="F:glycosyltransferase activity"/>
    <property type="evidence" value="ECO:0007669"/>
    <property type="project" value="UniProtKB-KW"/>
</dbReference>
<feature type="domain" description="Glycosyltransferase subfamily 4-like N-terminal" evidence="4">
    <location>
        <begin position="27"/>
        <end position="179"/>
    </location>
</feature>
<evidence type="ECO:0000256" key="2">
    <source>
        <dbReference type="ARBA" id="ARBA00022676"/>
    </source>
</evidence>
<dbReference type="CDD" id="cd03811">
    <property type="entry name" value="GT4_GT28_WabH-like"/>
    <property type="match status" value="1"/>
</dbReference>
<comment type="caution">
    <text evidence="5">The sequence shown here is derived from an EMBL/GenBank/DDBJ whole genome shotgun (WGS) entry which is preliminary data.</text>
</comment>
<evidence type="ECO:0000256" key="1">
    <source>
        <dbReference type="ARBA" id="ARBA00009481"/>
    </source>
</evidence>
<dbReference type="InterPro" id="IPR028098">
    <property type="entry name" value="Glyco_trans_4-like_N"/>
</dbReference>
<dbReference type="SUPFAM" id="SSF53756">
    <property type="entry name" value="UDP-Glycosyltransferase/glycogen phosphorylase"/>
    <property type="match status" value="1"/>
</dbReference>
<evidence type="ECO:0000259" key="4">
    <source>
        <dbReference type="Pfam" id="PF13579"/>
    </source>
</evidence>
<comment type="similarity">
    <text evidence="1">Belongs to the glycosyltransferase group 1 family. Glycosyltransferase 4 subfamily.</text>
</comment>
<keyword evidence="6" id="KW-1185">Reference proteome</keyword>
<evidence type="ECO:0000313" key="6">
    <source>
        <dbReference type="Proteomes" id="UP000013063"/>
    </source>
</evidence>
<dbReference type="PANTHER" id="PTHR12526:SF640">
    <property type="entry name" value="COLANIC ACID BIOSYNTHESIS GLYCOSYLTRANSFERASE WCAL-RELATED"/>
    <property type="match status" value="1"/>
</dbReference>
<dbReference type="Pfam" id="PF13579">
    <property type="entry name" value="Glyco_trans_4_4"/>
    <property type="match status" value="1"/>
</dbReference>
<evidence type="ECO:0000313" key="5">
    <source>
        <dbReference type="EMBL" id="ENZ81634.1"/>
    </source>
</evidence>
<dbReference type="Gene3D" id="3.40.50.2000">
    <property type="entry name" value="Glycogen Phosphorylase B"/>
    <property type="match status" value="2"/>
</dbReference>
<dbReference type="STRING" id="1292034.OR37_02394"/>
<proteinExistence type="inferred from homology"/>
<dbReference type="PATRIC" id="fig|1292034.3.peg.2378"/>
<dbReference type="EMBL" id="APMP01000014">
    <property type="protein sequence ID" value="ENZ81634.1"/>
    <property type="molecule type" value="Genomic_DNA"/>
</dbReference>
<keyword evidence="2" id="KW-0328">Glycosyltransferase</keyword>
<protein>
    <submittedName>
        <fullName evidence="5">Glycosyltransferase</fullName>
    </submittedName>
</protein>